<dbReference type="PATRIC" id="fig|1238180.3.peg.6973"/>
<gene>
    <name evidence="2" type="ORF">C791_7371</name>
</gene>
<evidence type="ECO:0000256" key="1">
    <source>
        <dbReference type="SAM" id="MobiDB-lite"/>
    </source>
</evidence>
<feature type="region of interest" description="Disordered" evidence="1">
    <location>
        <begin position="28"/>
        <end position="49"/>
    </location>
</feature>
<dbReference type="EMBL" id="ANMG01000077">
    <property type="protein sequence ID" value="EMD23281.1"/>
    <property type="molecule type" value="Genomic_DNA"/>
</dbReference>
<evidence type="ECO:0000313" key="2">
    <source>
        <dbReference type="EMBL" id="EMD23281.1"/>
    </source>
</evidence>
<reference evidence="2 3" key="1">
    <citation type="submission" date="2012-10" db="EMBL/GenBank/DDBJ databases">
        <title>Genome assembly of Amycolatopsis azurea DSM 43854.</title>
        <authorList>
            <person name="Khatri I."/>
            <person name="Kaur I."/>
            <person name="Subramanian S."/>
            <person name="Mayilraj S."/>
        </authorList>
    </citation>
    <scope>NUCLEOTIDE SEQUENCE [LARGE SCALE GENOMIC DNA]</scope>
    <source>
        <strain evidence="2 3">DSM 43854</strain>
    </source>
</reference>
<dbReference type="Proteomes" id="UP000014137">
    <property type="component" value="Unassembled WGS sequence"/>
</dbReference>
<evidence type="ECO:0000313" key="3">
    <source>
        <dbReference type="Proteomes" id="UP000014137"/>
    </source>
</evidence>
<organism evidence="2 3">
    <name type="scientific">Amycolatopsis azurea DSM 43854</name>
    <dbReference type="NCBI Taxonomy" id="1238180"/>
    <lineage>
        <taxon>Bacteria</taxon>
        <taxon>Bacillati</taxon>
        <taxon>Actinomycetota</taxon>
        <taxon>Actinomycetes</taxon>
        <taxon>Pseudonocardiales</taxon>
        <taxon>Pseudonocardiaceae</taxon>
        <taxon>Amycolatopsis</taxon>
    </lineage>
</organism>
<protein>
    <submittedName>
        <fullName evidence="2">Uncharacterized protein</fullName>
    </submittedName>
</protein>
<dbReference type="AlphaFoldDB" id="M2Q9C5"/>
<comment type="caution">
    <text evidence="2">The sequence shown here is derived from an EMBL/GenBank/DDBJ whole genome shotgun (WGS) entry which is preliminary data.</text>
</comment>
<proteinExistence type="predicted"/>
<sequence length="49" mass="5026">MLAGADGTAHGVRHLDLALALGTAHGLDRVGQEFEDTGEISTGGHGTRR</sequence>
<accession>M2Q9C5</accession>
<name>M2Q9C5_9PSEU</name>